<dbReference type="GO" id="GO:0005829">
    <property type="term" value="C:cytosol"/>
    <property type="evidence" value="ECO:0007669"/>
    <property type="project" value="UniProtKB-SubCell"/>
</dbReference>
<comment type="cofactor">
    <cofactor evidence="42">
        <name>Ca(2+)</name>
        <dbReference type="ChEBI" id="CHEBI:29108"/>
    </cofactor>
    <text evidence="42">Binds 1 Ca(2+) ion per subunit.</text>
</comment>
<evidence type="ECO:0000256" key="1">
    <source>
        <dbReference type="ARBA" id="ARBA00004123"/>
    </source>
</evidence>
<keyword evidence="21" id="KW-0472">Membrane</keyword>
<feature type="binding site" evidence="42">
    <location>
        <position position="497"/>
    </location>
    <ligand>
        <name>Ca(2+)</name>
        <dbReference type="ChEBI" id="CHEBI:29108"/>
    </ligand>
</feature>
<keyword evidence="22" id="KW-0539">Nucleus</keyword>
<evidence type="ECO:0000256" key="35">
    <source>
        <dbReference type="ARBA" id="ARBA00043104"/>
    </source>
</evidence>
<name>A0AAZ3P514_ONCTS</name>
<evidence type="ECO:0000259" key="43">
    <source>
        <dbReference type="SMART" id="SM00460"/>
    </source>
</evidence>
<evidence type="ECO:0000256" key="40">
    <source>
        <dbReference type="ARBA" id="ARBA00048365"/>
    </source>
</evidence>
<comment type="catalytic activity">
    <reaction evidence="39">
        <text>L-glutaminyl-[protein] + (R)-noradrenaline = 5-(R)-noradrenalinyl-L-glutamyl-[protein] + NH4(+)</text>
        <dbReference type="Rhea" id="RHEA:66560"/>
        <dbReference type="Rhea" id="RHEA-COMP:10207"/>
        <dbReference type="Rhea" id="RHEA-COMP:17054"/>
        <dbReference type="ChEBI" id="CHEBI:28938"/>
        <dbReference type="ChEBI" id="CHEBI:30011"/>
        <dbReference type="ChEBI" id="CHEBI:72587"/>
        <dbReference type="ChEBI" id="CHEBI:167178"/>
    </reaction>
    <physiologicalReaction direction="left-to-right" evidence="39">
        <dbReference type="Rhea" id="RHEA:66561"/>
    </physiologicalReaction>
</comment>
<dbReference type="PANTHER" id="PTHR11590:SF6">
    <property type="entry name" value="PROTEIN-GLUTAMINE GAMMA-GLUTAMYLTRANSFERASE 2"/>
    <property type="match status" value="1"/>
</dbReference>
<comment type="catalytic activity">
    <reaction evidence="25">
        <text>L-glutaminyl-[protein] + serotonin = 5-serotonyl-L-glutamyl-[protein] + NH4(+)</text>
        <dbReference type="Rhea" id="RHEA:66552"/>
        <dbReference type="Rhea" id="RHEA-COMP:10207"/>
        <dbReference type="Rhea" id="RHEA-COMP:17052"/>
        <dbReference type="ChEBI" id="CHEBI:28938"/>
        <dbReference type="ChEBI" id="CHEBI:30011"/>
        <dbReference type="ChEBI" id="CHEBI:167174"/>
        <dbReference type="ChEBI" id="CHEBI:350546"/>
    </reaction>
    <physiologicalReaction direction="left-to-right" evidence="25">
        <dbReference type="Rhea" id="RHEA:66553"/>
    </physiologicalReaction>
</comment>
<evidence type="ECO:0000256" key="42">
    <source>
        <dbReference type="PIRSR" id="PIRSR000459-2"/>
    </source>
</evidence>
<evidence type="ECO:0000256" key="9">
    <source>
        <dbReference type="ARBA" id="ARBA00022475"/>
    </source>
</evidence>
<evidence type="ECO:0000256" key="25">
    <source>
        <dbReference type="ARBA" id="ARBA00036377"/>
    </source>
</evidence>
<evidence type="ECO:0000256" key="10">
    <source>
        <dbReference type="ARBA" id="ARBA00022490"/>
    </source>
</evidence>
<gene>
    <name evidence="44" type="primary">LOC112259468</name>
</gene>
<evidence type="ECO:0000256" key="39">
    <source>
        <dbReference type="ARBA" id="ARBA00048230"/>
    </source>
</evidence>
<keyword evidence="13" id="KW-0645">Protease</keyword>
<dbReference type="InterPro" id="IPR001102">
    <property type="entry name" value="Transglutaminase_N"/>
</dbReference>
<evidence type="ECO:0000256" key="19">
    <source>
        <dbReference type="ARBA" id="ARBA00023128"/>
    </source>
</evidence>
<reference evidence="45" key="1">
    <citation type="journal article" date="2018" name="PLoS ONE">
        <title>Chinook salmon (Oncorhynchus tshawytscha) genome and transcriptome.</title>
        <authorList>
            <person name="Christensen K.A."/>
            <person name="Leong J.S."/>
            <person name="Sakhrani D."/>
            <person name="Biagi C.A."/>
            <person name="Minkley D.R."/>
            <person name="Withler R.E."/>
            <person name="Rondeau E.B."/>
            <person name="Koop B.F."/>
            <person name="Devlin R.H."/>
        </authorList>
    </citation>
    <scope>NUCLEOTIDE SEQUENCE [LARGE SCALE GENOMIC DNA]</scope>
</reference>
<feature type="active site" evidence="41">
    <location>
        <position position="320"/>
    </location>
</feature>
<keyword evidence="23" id="KW-0012">Acyltransferase</keyword>
<evidence type="ECO:0000256" key="30">
    <source>
        <dbReference type="ARBA" id="ARBA00041677"/>
    </source>
</evidence>
<evidence type="ECO:0000313" key="45">
    <source>
        <dbReference type="Proteomes" id="UP000694402"/>
    </source>
</evidence>
<evidence type="ECO:0000256" key="16">
    <source>
        <dbReference type="ARBA" id="ARBA00022741"/>
    </source>
</evidence>
<comment type="subcellular location">
    <subcellularLocation>
        <location evidence="3">Cell membrane</location>
    </subcellularLocation>
    <subcellularLocation>
        <location evidence="4">Chromosome</location>
    </subcellularLocation>
    <subcellularLocation>
        <location evidence="6">Cytoplasm</location>
        <location evidence="6">Cytosol</location>
    </subcellularLocation>
    <subcellularLocation>
        <location evidence="2">Mitochondrion</location>
    </subcellularLocation>
    <subcellularLocation>
        <location evidence="1">Nucleus</location>
    </subcellularLocation>
    <subcellularLocation>
        <location evidence="5">Secreted</location>
        <location evidence="5">Extracellular space</location>
        <location evidence="5">Extracellular matrix</location>
    </subcellularLocation>
</comment>
<evidence type="ECO:0000256" key="6">
    <source>
        <dbReference type="ARBA" id="ARBA00004514"/>
    </source>
</evidence>
<dbReference type="GO" id="GO:0008233">
    <property type="term" value="F:peptidase activity"/>
    <property type="evidence" value="ECO:0007669"/>
    <property type="project" value="UniProtKB-KW"/>
</dbReference>
<dbReference type="InterPro" id="IPR036985">
    <property type="entry name" value="Transglutaminase-like_sf"/>
</dbReference>
<proteinExistence type="inferred from homology"/>
<evidence type="ECO:0000313" key="44">
    <source>
        <dbReference type="Ensembl" id="ENSOTSP00005111782.1"/>
    </source>
</evidence>
<evidence type="ECO:0000256" key="8">
    <source>
        <dbReference type="ARBA" id="ARBA00022454"/>
    </source>
</evidence>
<evidence type="ECO:0000256" key="37">
    <source>
        <dbReference type="ARBA" id="ARBA00047868"/>
    </source>
</evidence>
<evidence type="ECO:0000256" key="31">
    <source>
        <dbReference type="ARBA" id="ARBA00042099"/>
    </source>
</evidence>
<evidence type="ECO:0000256" key="13">
    <source>
        <dbReference type="ARBA" id="ARBA00022670"/>
    </source>
</evidence>
<dbReference type="InterPro" id="IPR050779">
    <property type="entry name" value="Transglutaminase"/>
</dbReference>
<keyword evidence="19" id="KW-0496">Mitochondrion</keyword>
<evidence type="ECO:0000256" key="20">
    <source>
        <dbReference type="ARBA" id="ARBA00023134"/>
    </source>
</evidence>
<keyword evidence="15 42" id="KW-0479">Metal-binding</keyword>
<reference evidence="44" key="3">
    <citation type="submission" date="2025-09" db="UniProtKB">
        <authorList>
            <consortium name="Ensembl"/>
        </authorList>
    </citation>
    <scope>IDENTIFICATION</scope>
</reference>
<evidence type="ECO:0000256" key="36">
    <source>
        <dbReference type="ARBA" id="ARBA00043138"/>
    </source>
</evidence>
<dbReference type="FunFam" id="2.60.40.10:FF:000090">
    <property type="entry name" value="Protein-glutamine gamma-glutamyltransferase 2"/>
    <property type="match status" value="1"/>
</dbReference>
<comment type="catalytic activity">
    <reaction evidence="38">
        <text>L-glutaminyl-[protein] + histamine = 5-histaminyl-L-glutamyl-[protein] + NH4(+)</text>
        <dbReference type="Rhea" id="RHEA:66564"/>
        <dbReference type="Rhea" id="RHEA-COMP:10207"/>
        <dbReference type="Rhea" id="RHEA-COMP:17056"/>
        <dbReference type="ChEBI" id="CHEBI:28938"/>
        <dbReference type="ChEBI" id="CHEBI:30011"/>
        <dbReference type="ChEBI" id="CHEBI:58432"/>
        <dbReference type="ChEBI" id="CHEBI:167179"/>
    </reaction>
    <physiologicalReaction direction="left-to-right" evidence="38">
        <dbReference type="Rhea" id="RHEA:66565"/>
    </physiologicalReaction>
</comment>
<evidence type="ECO:0000256" key="28">
    <source>
        <dbReference type="ARBA" id="ARBA00040561"/>
    </source>
</evidence>
<dbReference type="InterPro" id="IPR002931">
    <property type="entry name" value="Transglutaminase-like"/>
</dbReference>
<dbReference type="SMART" id="SM00460">
    <property type="entry name" value="TGc"/>
    <property type="match status" value="1"/>
</dbReference>
<dbReference type="GO" id="GO:0005634">
    <property type="term" value="C:nucleus"/>
    <property type="evidence" value="ECO:0007669"/>
    <property type="project" value="UniProtKB-SubCell"/>
</dbReference>
<dbReference type="GO" id="GO:0005739">
    <property type="term" value="C:mitochondrion"/>
    <property type="evidence" value="ECO:0007669"/>
    <property type="project" value="UniProtKB-SubCell"/>
</dbReference>
<dbReference type="InterPro" id="IPR013783">
    <property type="entry name" value="Ig-like_fold"/>
</dbReference>
<comment type="similarity">
    <text evidence="7">Belongs to the transglutaminase superfamily. Transglutaminase family.</text>
</comment>
<dbReference type="GO" id="GO:0005525">
    <property type="term" value="F:GTP binding"/>
    <property type="evidence" value="ECO:0007669"/>
    <property type="project" value="UniProtKB-KW"/>
</dbReference>
<dbReference type="Proteomes" id="UP000694402">
    <property type="component" value="Unassembled WGS sequence"/>
</dbReference>
<reference evidence="44" key="2">
    <citation type="submission" date="2025-08" db="UniProtKB">
        <authorList>
            <consortium name="Ensembl"/>
        </authorList>
    </citation>
    <scope>IDENTIFICATION</scope>
</reference>
<keyword evidence="8" id="KW-0158">Chromosome</keyword>
<dbReference type="Ensembl" id="ENSOTST00005128648.1">
    <property type="protein sequence ID" value="ENSOTSP00005111782.1"/>
    <property type="gene ID" value="ENSOTSG00005076489.1"/>
</dbReference>
<dbReference type="InterPro" id="IPR038765">
    <property type="entry name" value="Papain-like_cys_pep_sf"/>
</dbReference>
<evidence type="ECO:0000256" key="17">
    <source>
        <dbReference type="ARBA" id="ARBA00022801"/>
    </source>
</evidence>
<evidence type="ECO:0000256" key="22">
    <source>
        <dbReference type="ARBA" id="ARBA00023242"/>
    </source>
</evidence>
<dbReference type="Pfam" id="PF00927">
    <property type="entry name" value="Transglut_C"/>
    <property type="match status" value="2"/>
</dbReference>
<organism evidence="44 45">
    <name type="scientific">Oncorhynchus tshawytscha</name>
    <name type="common">Chinook salmon</name>
    <name type="synonym">Salmo tshawytscha</name>
    <dbReference type="NCBI Taxonomy" id="74940"/>
    <lineage>
        <taxon>Eukaryota</taxon>
        <taxon>Metazoa</taxon>
        <taxon>Chordata</taxon>
        <taxon>Craniata</taxon>
        <taxon>Vertebrata</taxon>
        <taxon>Euteleostomi</taxon>
        <taxon>Actinopterygii</taxon>
        <taxon>Neopterygii</taxon>
        <taxon>Teleostei</taxon>
        <taxon>Protacanthopterygii</taxon>
        <taxon>Salmoniformes</taxon>
        <taxon>Salmonidae</taxon>
        <taxon>Salmoninae</taxon>
        <taxon>Oncorhynchus</taxon>
    </lineage>
</organism>
<dbReference type="Pfam" id="PF01841">
    <property type="entry name" value="Transglut_core"/>
    <property type="match status" value="1"/>
</dbReference>
<dbReference type="Pfam" id="PF00868">
    <property type="entry name" value="Transglut_N"/>
    <property type="match status" value="1"/>
</dbReference>
<dbReference type="GO" id="GO:0050568">
    <property type="term" value="F:protein-glutamine glutaminase activity"/>
    <property type="evidence" value="ECO:0007669"/>
    <property type="project" value="UniProtKB-EC"/>
</dbReference>
<evidence type="ECO:0000256" key="33">
    <source>
        <dbReference type="ARBA" id="ARBA00042239"/>
    </source>
</evidence>
<keyword evidence="10" id="KW-0963">Cytoplasm</keyword>
<dbReference type="InterPro" id="IPR008958">
    <property type="entry name" value="Transglutaminase_C"/>
</dbReference>
<evidence type="ECO:0000256" key="14">
    <source>
        <dbReference type="ARBA" id="ARBA00022679"/>
    </source>
</evidence>
<feature type="domain" description="Transglutaminase-like" evidence="43">
    <location>
        <begin position="312"/>
        <end position="406"/>
    </location>
</feature>
<dbReference type="PROSITE" id="PS00547">
    <property type="entry name" value="TRANSGLUTAMINASES"/>
    <property type="match status" value="1"/>
</dbReference>
<evidence type="ECO:0000256" key="38">
    <source>
        <dbReference type="ARBA" id="ARBA00047876"/>
    </source>
</evidence>
<feature type="active site" evidence="41">
    <location>
        <position position="403"/>
    </location>
</feature>
<evidence type="ECO:0000256" key="41">
    <source>
        <dbReference type="PIRSR" id="PIRSR000459-1"/>
    </source>
</evidence>
<dbReference type="GO" id="GO:0007399">
    <property type="term" value="P:nervous system development"/>
    <property type="evidence" value="ECO:0007669"/>
    <property type="project" value="UniProtKB-ARBA"/>
</dbReference>
<feature type="active site" evidence="41">
    <location>
        <position position="378"/>
    </location>
</feature>
<keyword evidence="11" id="KW-0964">Secreted</keyword>
<dbReference type="EC" id="3.5.1.44" evidence="27"/>
<keyword evidence="45" id="KW-1185">Reference proteome</keyword>
<dbReference type="GO" id="GO:0005694">
    <property type="term" value="C:chromosome"/>
    <property type="evidence" value="ECO:0007669"/>
    <property type="project" value="UniProtKB-SubCell"/>
</dbReference>
<dbReference type="Gene3D" id="2.60.40.10">
    <property type="entry name" value="Immunoglobulins"/>
    <property type="match status" value="3"/>
</dbReference>
<evidence type="ECO:0000256" key="11">
    <source>
        <dbReference type="ARBA" id="ARBA00022525"/>
    </source>
</evidence>
<keyword evidence="20" id="KW-0342">GTP-binding</keyword>
<protein>
    <recommendedName>
        <fullName evidence="28">Protein-glutamine gamma-glutamyltransferase 2</fullName>
        <ecNumber evidence="24">2.3.2.13</ecNumber>
        <ecNumber evidence="27">3.5.1.44</ecNumber>
    </recommendedName>
    <alternativeName>
        <fullName evidence="31">Isopeptidase TGM2</fullName>
    </alternativeName>
    <alternativeName>
        <fullName evidence="33">Protein-glutamine deamidase TGM2</fullName>
    </alternativeName>
    <alternativeName>
        <fullName evidence="32">Protein-glutamine dopaminyltransferase TGM2</fullName>
    </alternativeName>
    <alternativeName>
        <fullName evidence="35">Protein-glutamine histaminyltransferase TGM2</fullName>
    </alternativeName>
    <alternativeName>
        <fullName evidence="36">Protein-glutamine noradrenalinyltransferase TGM2</fullName>
    </alternativeName>
    <alternativeName>
        <fullName evidence="34">Protein-glutamine serotonyltransferase TGM2</fullName>
    </alternativeName>
    <alternativeName>
        <fullName evidence="30">Tissue transglutaminase</fullName>
    </alternativeName>
    <alternativeName>
        <fullName evidence="29">Transglutaminase-2</fullName>
    </alternativeName>
</protein>
<dbReference type="PANTHER" id="PTHR11590">
    <property type="entry name" value="PROTEIN-GLUTAMINE GAMMA-GLUTAMYLTRANSFERASE"/>
    <property type="match status" value="1"/>
</dbReference>
<dbReference type="GO" id="GO:0005886">
    <property type="term" value="C:plasma membrane"/>
    <property type="evidence" value="ECO:0007669"/>
    <property type="project" value="UniProtKB-SubCell"/>
</dbReference>
<evidence type="ECO:0000256" key="27">
    <source>
        <dbReference type="ARBA" id="ARBA00039019"/>
    </source>
</evidence>
<dbReference type="GO" id="GO:0046872">
    <property type="term" value="F:metal ion binding"/>
    <property type="evidence" value="ECO:0007669"/>
    <property type="project" value="UniProtKB-KW"/>
</dbReference>
<dbReference type="Gene3D" id="3.90.260.10">
    <property type="entry name" value="Transglutaminase-like"/>
    <property type="match status" value="1"/>
</dbReference>
<dbReference type="SUPFAM" id="SSF81296">
    <property type="entry name" value="E set domains"/>
    <property type="match status" value="1"/>
</dbReference>
<dbReference type="InterPro" id="IPR014756">
    <property type="entry name" value="Ig_E-set"/>
</dbReference>
<dbReference type="EC" id="2.3.2.13" evidence="24"/>
<evidence type="ECO:0000256" key="34">
    <source>
        <dbReference type="ARBA" id="ARBA00042912"/>
    </source>
</evidence>
<dbReference type="GO" id="GO:0003810">
    <property type="term" value="F:protein-glutamine gamma-glutamyltransferase activity"/>
    <property type="evidence" value="ECO:0007669"/>
    <property type="project" value="UniProtKB-EC"/>
</dbReference>
<evidence type="ECO:0000256" key="12">
    <source>
        <dbReference type="ARBA" id="ARBA00022530"/>
    </source>
</evidence>
<dbReference type="SUPFAM" id="SSF54001">
    <property type="entry name" value="Cysteine proteinases"/>
    <property type="match status" value="1"/>
</dbReference>
<evidence type="ECO:0000256" key="2">
    <source>
        <dbReference type="ARBA" id="ARBA00004173"/>
    </source>
</evidence>
<dbReference type="PIRSF" id="PIRSF000459">
    <property type="entry name" value="TGM_EBP42"/>
    <property type="match status" value="1"/>
</dbReference>
<comment type="catalytic activity">
    <reaction evidence="37">
        <text>L-glutaminyl-[protein] + H2O = L-glutamyl-[protein] + NH4(+)</text>
        <dbReference type="Rhea" id="RHEA:16441"/>
        <dbReference type="Rhea" id="RHEA-COMP:10207"/>
        <dbReference type="Rhea" id="RHEA-COMP:10208"/>
        <dbReference type="ChEBI" id="CHEBI:15377"/>
        <dbReference type="ChEBI" id="CHEBI:28938"/>
        <dbReference type="ChEBI" id="CHEBI:29973"/>
        <dbReference type="ChEBI" id="CHEBI:30011"/>
        <dbReference type="EC" id="3.5.1.44"/>
    </reaction>
    <physiologicalReaction direction="left-to-right" evidence="37">
        <dbReference type="Rhea" id="RHEA:16442"/>
    </physiologicalReaction>
</comment>
<dbReference type="GO" id="GO:0006508">
    <property type="term" value="P:proteolysis"/>
    <property type="evidence" value="ECO:0007669"/>
    <property type="project" value="UniProtKB-KW"/>
</dbReference>
<dbReference type="AlphaFoldDB" id="A0AAZ3P514"/>
<evidence type="ECO:0000256" key="15">
    <source>
        <dbReference type="ARBA" id="ARBA00022723"/>
    </source>
</evidence>
<keyword evidence="14" id="KW-0808">Transferase</keyword>
<evidence type="ECO:0000256" key="5">
    <source>
        <dbReference type="ARBA" id="ARBA00004498"/>
    </source>
</evidence>
<keyword evidence="18 42" id="KW-0106">Calcium</keyword>
<dbReference type="FunFam" id="3.90.260.10:FF:000001">
    <property type="entry name" value="Protein-glutamine gamma-glutamyltransferase 2"/>
    <property type="match status" value="1"/>
</dbReference>
<dbReference type="GeneTree" id="ENSGT01050000244866"/>
<evidence type="ECO:0000256" key="23">
    <source>
        <dbReference type="ARBA" id="ARBA00023315"/>
    </source>
</evidence>
<dbReference type="InterPro" id="IPR013808">
    <property type="entry name" value="Transglutaminase_AS"/>
</dbReference>
<evidence type="ECO:0000256" key="4">
    <source>
        <dbReference type="ARBA" id="ARBA00004286"/>
    </source>
</evidence>
<keyword evidence="9" id="KW-1003">Cell membrane</keyword>
<keyword evidence="16" id="KW-0547">Nucleotide-binding</keyword>
<feature type="binding site" evidence="42">
    <location>
        <position position="492"/>
    </location>
    <ligand>
        <name>Ca(2+)</name>
        <dbReference type="ChEBI" id="CHEBI:29108"/>
    </ligand>
</feature>
<evidence type="ECO:0000256" key="21">
    <source>
        <dbReference type="ARBA" id="ARBA00023136"/>
    </source>
</evidence>
<evidence type="ECO:0000256" key="18">
    <source>
        <dbReference type="ARBA" id="ARBA00022837"/>
    </source>
</evidence>
<evidence type="ECO:0000256" key="32">
    <source>
        <dbReference type="ARBA" id="ARBA00042105"/>
    </source>
</evidence>
<evidence type="ECO:0000256" key="26">
    <source>
        <dbReference type="ARBA" id="ARBA00036876"/>
    </source>
</evidence>
<comment type="catalytic activity">
    <reaction evidence="26">
        <text>L-glutaminyl-[protein] + L-lysyl-[protein] = [protein]-L-lysyl-N(6)-5-L-glutamyl-[protein] + NH4(+)</text>
        <dbReference type="Rhea" id="RHEA:54816"/>
        <dbReference type="Rhea" id="RHEA-COMP:9752"/>
        <dbReference type="Rhea" id="RHEA-COMP:10207"/>
        <dbReference type="Rhea" id="RHEA-COMP:14005"/>
        <dbReference type="ChEBI" id="CHEBI:28938"/>
        <dbReference type="ChEBI" id="CHEBI:29969"/>
        <dbReference type="ChEBI" id="CHEBI:30011"/>
        <dbReference type="ChEBI" id="CHEBI:138370"/>
        <dbReference type="EC" id="2.3.2.13"/>
    </reaction>
    <physiologicalReaction direction="left-to-right" evidence="26">
        <dbReference type="Rhea" id="RHEA:54817"/>
    </physiologicalReaction>
</comment>
<keyword evidence="17" id="KW-0378">Hydrolase</keyword>
<comment type="catalytic activity">
    <reaction evidence="40">
        <text>L-glutaminyl-[protein] + dopamine = 5-dopaminyl-L-glutamyl-[protein] + NH4(+)</text>
        <dbReference type="Rhea" id="RHEA:66556"/>
        <dbReference type="Rhea" id="RHEA-COMP:10207"/>
        <dbReference type="Rhea" id="RHEA-COMP:17053"/>
        <dbReference type="ChEBI" id="CHEBI:28938"/>
        <dbReference type="ChEBI" id="CHEBI:30011"/>
        <dbReference type="ChEBI" id="CHEBI:59905"/>
        <dbReference type="ChEBI" id="CHEBI:167175"/>
    </reaction>
    <physiologicalReaction direction="left-to-right" evidence="40">
        <dbReference type="Rhea" id="RHEA:66557"/>
    </physiologicalReaction>
</comment>
<evidence type="ECO:0000256" key="29">
    <source>
        <dbReference type="ARBA" id="ARBA00041650"/>
    </source>
</evidence>
<accession>A0AAZ3P514</accession>
<feature type="binding site" evidence="42">
    <location>
        <position position="443"/>
    </location>
    <ligand>
        <name>Ca(2+)</name>
        <dbReference type="ChEBI" id="CHEBI:29108"/>
    </ligand>
</feature>
<evidence type="ECO:0000256" key="24">
    <source>
        <dbReference type="ARBA" id="ARBA00024222"/>
    </source>
</evidence>
<dbReference type="InterPro" id="IPR036238">
    <property type="entry name" value="Transglutaminase_C_sf"/>
</dbReference>
<dbReference type="SUPFAM" id="SSF49309">
    <property type="entry name" value="Transglutaminase, two C-terminal domains"/>
    <property type="match status" value="2"/>
</dbReference>
<keyword evidence="12" id="KW-0272">Extracellular matrix</keyword>
<dbReference type="InterPro" id="IPR023608">
    <property type="entry name" value="Transglutaminase_animal"/>
</dbReference>
<feature type="binding site" evidence="42">
    <location>
        <position position="445"/>
    </location>
    <ligand>
        <name>Ca(2+)</name>
        <dbReference type="ChEBI" id="CHEBI:29108"/>
    </ligand>
</feature>
<evidence type="ECO:0000256" key="7">
    <source>
        <dbReference type="ARBA" id="ARBA00005968"/>
    </source>
</evidence>
<evidence type="ECO:0000256" key="3">
    <source>
        <dbReference type="ARBA" id="ARBA00004236"/>
    </source>
</evidence>
<sequence>MRNLATPQQPEEIPFVDLVALVQTHHNPKPSVIVQRFKLNCHSHKTDVGKIDLNCEKNNTAHNTNDISVNRLIVRRGQSFLVTFDFHGSFRSTTDLLELTVETGPQPSEALGTRSVFGLPEGRWKRSSWKVKVHQGSGLPAGSITLDITSPADAPVGEYSLSVKTSATTSVGSSLGKLLLLFNPWCQEDSVHLPEEEERQEYVMREQGLVYKGSDKYISSMAWNFGQFEDDIVDICLKLLDVNPKCLSDPAKDFSARCNPIYVSRVVSAMINANDDGGVLMGRWDGQYDGGMSPTHWNGSVEVLRRWLKYGGNPVKYGQCWVFAAVMCTVLRCLGIPCRVVTNFQSAHDTDKNLTIDDFFSDYGVRPKQSPDSVWNYHVWVEAWMTRPDLSAGSLYDGWQAVDPTPQEKSTGVYCCGPAPVKAILQGHVDLKYDVPFVFAEVNADRVTWMVFTDGSKKKIFTDSVSVGQNISTKAVGSDKRVDITANYKHAEGTEKERDVYNQAVKRVNISEENSNGIHDDKPGVSMKIVELTKPVSGKDIDLKLVLNSNDNETRTLVINVNVQAMRYNGIPSSQIQTELKEQKLLPNQDLTIPIHIPFSVYGEKMRESNSIKVSAVVTDKDKSGAVYITEKDFVPESPSLTIKAIGSELQYSDMTAEVVFENPLSEGLRDCFITVTGSGLLTETMEARMPFLKQGQRLRVKIPFTPYRPGPKKLVAGFNCDQFRDIKASCNVYIKPITSVVPPLP</sequence>